<organism evidence="1 2">
    <name type="scientific">Salegentibacter chungangensis</name>
    <dbReference type="NCBI Taxonomy" id="1335724"/>
    <lineage>
        <taxon>Bacteria</taxon>
        <taxon>Pseudomonadati</taxon>
        <taxon>Bacteroidota</taxon>
        <taxon>Flavobacteriia</taxon>
        <taxon>Flavobacteriales</taxon>
        <taxon>Flavobacteriaceae</taxon>
        <taxon>Salegentibacter</taxon>
    </lineage>
</organism>
<dbReference type="RefSeq" id="WP_380745755.1">
    <property type="nucleotide sequence ID" value="NZ_JBHTLI010000002.1"/>
</dbReference>
<reference evidence="2" key="1">
    <citation type="journal article" date="2019" name="Int. J. Syst. Evol. Microbiol.">
        <title>The Global Catalogue of Microorganisms (GCM) 10K type strain sequencing project: providing services to taxonomists for standard genome sequencing and annotation.</title>
        <authorList>
            <consortium name="The Broad Institute Genomics Platform"/>
            <consortium name="The Broad Institute Genome Sequencing Center for Infectious Disease"/>
            <person name="Wu L."/>
            <person name="Ma J."/>
        </authorList>
    </citation>
    <scope>NUCLEOTIDE SEQUENCE [LARGE SCALE GENOMIC DNA]</scope>
    <source>
        <strain evidence="2">CCUG 64793</strain>
    </source>
</reference>
<accession>A0ABW3NRG2</accession>
<proteinExistence type="predicted"/>
<evidence type="ECO:0000313" key="1">
    <source>
        <dbReference type="EMBL" id="MFD1096268.1"/>
    </source>
</evidence>
<protein>
    <submittedName>
        <fullName evidence="1">Uncharacterized protein</fullName>
    </submittedName>
</protein>
<name>A0ABW3NRG2_9FLAO</name>
<dbReference type="EMBL" id="JBHTLI010000002">
    <property type="protein sequence ID" value="MFD1096268.1"/>
    <property type="molecule type" value="Genomic_DNA"/>
</dbReference>
<dbReference type="Proteomes" id="UP001597131">
    <property type="component" value="Unassembled WGS sequence"/>
</dbReference>
<keyword evidence="2" id="KW-1185">Reference proteome</keyword>
<evidence type="ECO:0000313" key="2">
    <source>
        <dbReference type="Proteomes" id="UP001597131"/>
    </source>
</evidence>
<comment type="caution">
    <text evidence="1">The sequence shown here is derived from an EMBL/GenBank/DDBJ whole genome shotgun (WGS) entry which is preliminary data.</text>
</comment>
<gene>
    <name evidence="1" type="ORF">ACFQ3Q_10950</name>
</gene>
<sequence length="144" mass="16184">MRLRPFLLGIIILVFEACYSDKDDNINRSDCEQLACTEEFRTITVSVQNSDGEPVALDSIKVVIQENDKDITETLIGDGFERYQESGSYPVFNDLFTAEYRNDEVNISFSGFLSEEEVVSAIYKAGADCCHVYLISGETNLVLE</sequence>